<dbReference type="PATRIC" id="fig|931276.5.peg.41"/>
<protein>
    <submittedName>
        <fullName evidence="11">Subtilisin-like serine protease</fullName>
    </submittedName>
</protein>
<dbReference type="Gene3D" id="1.10.101.10">
    <property type="entry name" value="PGBD-like superfamily/PGBD"/>
    <property type="match status" value="1"/>
</dbReference>
<dbReference type="STRING" id="36745.CLSAP_00490"/>
<keyword evidence="12" id="KW-1185">Reference proteome</keyword>
<evidence type="ECO:0000256" key="4">
    <source>
        <dbReference type="ARBA" id="ARBA00022825"/>
    </source>
</evidence>
<organism evidence="11 12">
    <name type="scientific">Clostridium saccharoperbutylacetonicum N1-4(HMT)</name>
    <dbReference type="NCBI Taxonomy" id="931276"/>
    <lineage>
        <taxon>Bacteria</taxon>
        <taxon>Bacillati</taxon>
        <taxon>Bacillota</taxon>
        <taxon>Clostridia</taxon>
        <taxon>Eubacteriales</taxon>
        <taxon>Clostridiaceae</taxon>
        <taxon>Clostridium</taxon>
    </lineage>
</organism>
<dbReference type="GO" id="GO:0006508">
    <property type="term" value="P:proteolysis"/>
    <property type="evidence" value="ECO:0007669"/>
    <property type="project" value="UniProtKB-KW"/>
</dbReference>
<dbReference type="eggNOG" id="COG1404">
    <property type="taxonomic scope" value="Bacteria"/>
</dbReference>
<evidence type="ECO:0000256" key="5">
    <source>
        <dbReference type="PIRSR" id="PIRSR615500-1"/>
    </source>
</evidence>
<dbReference type="InterPro" id="IPR036366">
    <property type="entry name" value="PGBDSf"/>
</dbReference>
<name>M1M7D6_9CLOT</name>
<dbReference type="InterPro" id="IPR022398">
    <property type="entry name" value="Peptidase_S8_His-AS"/>
</dbReference>
<evidence type="ECO:0000259" key="9">
    <source>
        <dbReference type="Pfam" id="PF01471"/>
    </source>
</evidence>
<dbReference type="InterPro" id="IPR023828">
    <property type="entry name" value="Peptidase_S8_Ser-AS"/>
</dbReference>
<feature type="active site" description="Charge relay system" evidence="5 6">
    <location>
        <position position="194"/>
    </location>
</feature>
<evidence type="ECO:0000259" key="10">
    <source>
        <dbReference type="Pfam" id="PF18425"/>
    </source>
</evidence>
<dbReference type="OrthoDB" id="2744137at2"/>
<dbReference type="InterPro" id="IPR034045">
    <property type="entry name" value="Pep_S8_CspA-like"/>
</dbReference>
<evidence type="ECO:0000313" key="12">
    <source>
        <dbReference type="Proteomes" id="UP000011728"/>
    </source>
</evidence>
<dbReference type="Gene3D" id="3.40.50.200">
    <property type="entry name" value="Peptidase S8/S53 domain"/>
    <property type="match status" value="1"/>
</dbReference>
<keyword evidence="4 6" id="KW-0720">Serine protease</keyword>
<dbReference type="Pfam" id="PF00082">
    <property type="entry name" value="Peptidase_S8"/>
    <property type="match status" value="2"/>
</dbReference>
<feature type="active site" description="Charge relay system" evidence="5 6">
    <location>
        <position position="136"/>
    </location>
</feature>
<evidence type="ECO:0000256" key="7">
    <source>
        <dbReference type="RuleBase" id="RU003355"/>
    </source>
</evidence>
<dbReference type="PROSITE" id="PS51892">
    <property type="entry name" value="SUBTILASE"/>
    <property type="match status" value="1"/>
</dbReference>
<dbReference type="EMBL" id="CP004121">
    <property type="protein sequence ID" value="AGF53884.1"/>
    <property type="molecule type" value="Genomic_DNA"/>
</dbReference>
<dbReference type="SUPFAM" id="SSF47090">
    <property type="entry name" value="PGBD-like"/>
    <property type="match status" value="1"/>
</dbReference>
<sequence>MPEIGSDISSKTDASIGLLTNVPKAILDQIGYKYSMQENQNNMLELIILYRDTPEQTRAFIESLGGKFQDLGYSFAVINIPRDRLEQLALSNTIQYIELPKNLYEQDEASNRVSCILQVNSDYSVLGDGVLVGFVDSGIDYTHPAFMNIAGTTRIEYIYDLSTGGTIYNKETINQAIKSPNPYSIVPSLDNTGHGTHVAGIACAGGNINQMYKGVAPNASIAMVKAARGTAILSSQIMQGIRFLLDKSKELNMPLVISLSLSTNDGAHDGGSLLEQYIRTVSNLERVSIVIAAGNEGDAGHHVGGELIKTQRETFNIGSDEKTIVMNFYKPILPNISVSIINPTGQNSGNITIQEGYIQGTIGRDRYDIYVAGPKPFELTSEIKIILSARTGYLVEGVWTLEINVLNEYLGGYSIWLPVLEGLNPSTKFMEPIQYNTLGIPATVDNIIAVGSYNYRTGNLSSFSGRGVINQGNLTRPDLVAPGEDIVGPVPNGGYDNKTGTSMAAPQVAGICALMMQWGILKGNDPYLFGQRLKYYLIKGAKRRRTDVTYPNPLWGYGEVCAFDSISLLEADLNAILSRGDKVHKGASVTNIKDNKYNILRKNIKRKDMESTSNTNPMSNKGRLKVQCFRGDNYIPIDGAKITVQGTQGTENIKSIELITDSVGLTTEIELAAPPLEFSLNKNSNQIPYSMYDITVERNGFKPIVIRGCQVFPTQVAYQICNLEISLGRGDMRQEIINVQPNTLNGNYPPKIPEEVDKPLPPPTSGVVLPQPIVPEYIIVHQGSPNDPSAPNYKVPFKDYIKNVASCEIYSTWNNSALRANIFCIISFTLNRIFTEWYRGKGKNFDITSSTAYDHAFNYGRNIYDSISQVVDEIFSTYVRRIGKKQPLFTQYCDGKSVTCPQWLSQWGSQELAQQGMVPFDILKNYYGNDIELVTAEKVVGSPQSYPGNALSIGSSGQDVRTIQGQLNRIARNYPLIPKQAEDGQYTQKTADAVKTFQQIFTLPQTGIVDYATWYKISDVYVGVTKLAELTTTESSRVLEINEFIPPIIPGVDNKRGIPKFYY</sequence>
<dbReference type="PANTHER" id="PTHR43806:SF11">
    <property type="entry name" value="CEREVISIN-RELATED"/>
    <property type="match status" value="1"/>
</dbReference>
<accession>M1M7D6</accession>
<feature type="domain" description="Peptidase S8/S53" evidence="8">
    <location>
        <begin position="127"/>
        <end position="297"/>
    </location>
</feature>
<dbReference type="InterPro" id="IPR036852">
    <property type="entry name" value="Peptidase_S8/S53_dom_sf"/>
</dbReference>
<dbReference type="GO" id="GO:0004252">
    <property type="term" value="F:serine-type endopeptidase activity"/>
    <property type="evidence" value="ECO:0007669"/>
    <property type="project" value="UniProtKB-UniRule"/>
</dbReference>
<dbReference type="InterPro" id="IPR000209">
    <property type="entry name" value="Peptidase_S8/S53_dom"/>
</dbReference>
<evidence type="ECO:0000256" key="3">
    <source>
        <dbReference type="ARBA" id="ARBA00022801"/>
    </source>
</evidence>
<feature type="active site" description="Charge relay system" evidence="5 6">
    <location>
        <position position="502"/>
    </location>
</feature>
<dbReference type="RefSeq" id="WP_015390220.1">
    <property type="nucleotide sequence ID" value="NC_020291.1"/>
</dbReference>
<dbReference type="InterPro" id="IPR050131">
    <property type="entry name" value="Peptidase_S8_subtilisin-like"/>
</dbReference>
<reference evidence="11 12" key="1">
    <citation type="submission" date="2013-02" db="EMBL/GenBank/DDBJ databases">
        <title>Genome sequence of Clostridium saccharoperbutylacetonicum N1-4(HMT).</title>
        <authorList>
            <person name="Poehlein A."/>
            <person name="Daniel R."/>
        </authorList>
    </citation>
    <scope>NUCLEOTIDE SEQUENCE [LARGE SCALE GENOMIC DNA]</scope>
    <source>
        <strain evidence="12">N1-4(HMT)</strain>
    </source>
</reference>
<dbReference type="AlphaFoldDB" id="M1M7D6"/>
<dbReference type="PROSITE" id="PS00137">
    <property type="entry name" value="SUBTILASE_HIS"/>
    <property type="match status" value="1"/>
</dbReference>
<dbReference type="InterPro" id="IPR041365">
    <property type="entry name" value="CspB_prodomain"/>
</dbReference>
<dbReference type="InterPro" id="IPR002477">
    <property type="entry name" value="Peptidoglycan-bd-like"/>
</dbReference>
<dbReference type="HOGENOM" id="CLU_289148_0_0_9"/>
<dbReference type="Pfam" id="PF01471">
    <property type="entry name" value="PG_binding_1"/>
    <property type="match status" value="1"/>
</dbReference>
<dbReference type="PROSITE" id="PS00138">
    <property type="entry name" value="SUBTILASE_SER"/>
    <property type="match status" value="1"/>
</dbReference>
<dbReference type="PRINTS" id="PR00723">
    <property type="entry name" value="SUBTILISIN"/>
</dbReference>
<keyword evidence="2 6" id="KW-0645">Protease</keyword>
<evidence type="ECO:0000259" key="8">
    <source>
        <dbReference type="Pfam" id="PF00082"/>
    </source>
</evidence>
<dbReference type="SUPFAM" id="SSF52743">
    <property type="entry name" value="Subtilisin-like"/>
    <property type="match status" value="1"/>
</dbReference>
<dbReference type="PANTHER" id="PTHR43806">
    <property type="entry name" value="PEPTIDASE S8"/>
    <property type="match status" value="1"/>
</dbReference>
<feature type="domain" description="Peptidoglycan binding-like" evidence="9">
    <location>
        <begin position="956"/>
        <end position="1016"/>
    </location>
</feature>
<comment type="similarity">
    <text evidence="1 6 7">Belongs to the peptidase S8 family.</text>
</comment>
<dbReference type="InterPro" id="IPR036365">
    <property type="entry name" value="PGBD-like_sf"/>
</dbReference>
<dbReference type="CDD" id="cd07478">
    <property type="entry name" value="Peptidases_S8_CspA-like"/>
    <property type="match status" value="1"/>
</dbReference>
<feature type="domain" description="Csp protease B prodomain" evidence="10">
    <location>
        <begin position="11"/>
        <end position="101"/>
    </location>
</feature>
<dbReference type="KEGG" id="csr:Cspa_c00490"/>
<dbReference type="eggNOG" id="COG3409">
    <property type="taxonomic scope" value="Bacteria"/>
</dbReference>
<evidence type="ECO:0000256" key="6">
    <source>
        <dbReference type="PROSITE-ProRule" id="PRU01240"/>
    </source>
</evidence>
<feature type="domain" description="Peptidase S8/S53" evidence="8">
    <location>
        <begin position="436"/>
        <end position="542"/>
    </location>
</feature>
<dbReference type="Pfam" id="PF18425">
    <property type="entry name" value="CspB_prodomain"/>
    <property type="match status" value="1"/>
</dbReference>
<evidence type="ECO:0000256" key="2">
    <source>
        <dbReference type="ARBA" id="ARBA00022670"/>
    </source>
</evidence>
<proteinExistence type="inferred from homology"/>
<gene>
    <name evidence="11" type="ORF">Cspa_c00490</name>
</gene>
<dbReference type="InterPro" id="IPR015500">
    <property type="entry name" value="Peptidase_S8_subtilisin-rel"/>
</dbReference>
<dbReference type="InterPro" id="IPR023827">
    <property type="entry name" value="Peptidase_S8_Asp-AS"/>
</dbReference>
<dbReference type="Gene3D" id="2.60.120.1290">
    <property type="match status" value="1"/>
</dbReference>
<evidence type="ECO:0000313" key="11">
    <source>
        <dbReference type="EMBL" id="AGF53884.1"/>
    </source>
</evidence>
<dbReference type="Gene3D" id="3.30.70.2980">
    <property type="match status" value="1"/>
</dbReference>
<keyword evidence="3 6" id="KW-0378">Hydrolase</keyword>
<dbReference type="Proteomes" id="UP000011728">
    <property type="component" value="Chromosome"/>
</dbReference>
<dbReference type="PROSITE" id="PS00136">
    <property type="entry name" value="SUBTILASE_ASP"/>
    <property type="match status" value="1"/>
</dbReference>
<evidence type="ECO:0000256" key="1">
    <source>
        <dbReference type="ARBA" id="ARBA00011073"/>
    </source>
</evidence>